<dbReference type="PROSITE" id="PS00843">
    <property type="entry name" value="DALA_DALA_LIGASE_1"/>
    <property type="match status" value="1"/>
</dbReference>
<evidence type="ECO:0000256" key="11">
    <source>
        <dbReference type="PIRSR" id="PIRSR039102-1"/>
    </source>
</evidence>
<comment type="function">
    <text evidence="10">Cell wall formation.</text>
</comment>
<dbReference type="HAMAP" id="MF_00047">
    <property type="entry name" value="Dala_Dala_lig"/>
    <property type="match status" value="1"/>
</dbReference>
<dbReference type="GO" id="GO:0008716">
    <property type="term" value="F:D-alanine-D-alanine ligase activity"/>
    <property type="evidence" value="ECO:0007669"/>
    <property type="project" value="UniProtKB-UniRule"/>
</dbReference>
<proteinExistence type="inferred from homology"/>
<dbReference type="NCBIfam" id="TIGR01205">
    <property type="entry name" value="D_ala_D_alaTIGR"/>
    <property type="match status" value="1"/>
</dbReference>
<dbReference type="InterPro" id="IPR013815">
    <property type="entry name" value="ATP_grasp_subdomain_1"/>
</dbReference>
<comment type="similarity">
    <text evidence="2 10">Belongs to the D-alanine--D-alanine ligase family.</text>
</comment>
<keyword evidence="3 10" id="KW-0963">Cytoplasm</keyword>
<comment type="caution">
    <text evidence="15">The sequence shown here is derived from an EMBL/GenBank/DDBJ whole genome shotgun (WGS) entry which is preliminary data.</text>
</comment>
<keyword evidence="6 13" id="KW-0067">ATP-binding</keyword>
<name>A0A0G1N9L0_9BACT</name>
<dbReference type="GO" id="GO:0008360">
    <property type="term" value="P:regulation of cell shape"/>
    <property type="evidence" value="ECO:0007669"/>
    <property type="project" value="UniProtKB-KW"/>
</dbReference>
<dbReference type="InterPro" id="IPR011127">
    <property type="entry name" value="Dala_Dala_lig_N"/>
</dbReference>
<evidence type="ECO:0000256" key="13">
    <source>
        <dbReference type="PROSITE-ProRule" id="PRU00409"/>
    </source>
</evidence>
<comment type="subcellular location">
    <subcellularLocation>
        <location evidence="1 10">Cytoplasm</location>
    </subcellularLocation>
</comment>
<evidence type="ECO:0000256" key="2">
    <source>
        <dbReference type="ARBA" id="ARBA00010871"/>
    </source>
</evidence>
<accession>A0A0G1N9L0</accession>
<dbReference type="Gene3D" id="3.30.470.20">
    <property type="entry name" value="ATP-grasp fold, B domain"/>
    <property type="match status" value="1"/>
</dbReference>
<keyword evidence="7 10" id="KW-0133">Cell shape</keyword>
<dbReference type="EMBL" id="LCJR01000032">
    <property type="protein sequence ID" value="KKT80894.1"/>
    <property type="molecule type" value="Genomic_DNA"/>
</dbReference>
<dbReference type="GO" id="GO:0046872">
    <property type="term" value="F:metal ion binding"/>
    <property type="evidence" value="ECO:0007669"/>
    <property type="project" value="UniProtKB-KW"/>
</dbReference>
<dbReference type="GO" id="GO:0009252">
    <property type="term" value="P:peptidoglycan biosynthetic process"/>
    <property type="evidence" value="ECO:0007669"/>
    <property type="project" value="UniProtKB-UniRule"/>
</dbReference>
<dbReference type="PROSITE" id="PS50975">
    <property type="entry name" value="ATP_GRASP"/>
    <property type="match status" value="1"/>
</dbReference>
<protein>
    <recommendedName>
        <fullName evidence="10">D-alanine--D-alanine ligase</fullName>
        <ecNumber evidence="10">6.3.2.4</ecNumber>
    </recommendedName>
    <alternativeName>
        <fullName evidence="10">D-Ala-D-Ala ligase</fullName>
    </alternativeName>
    <alternativeName>
        <fullName evidence="10">D-alanylalanine synthetase</fullName>
    </alternativeName>
</protein>
<dbReference type="Pfam" id="PF07478">
    <property type="entry name" value="Dala_Dala_lig_C"/>
    <property type="match status" value="1"/>
</dbReference>
<evidence type="ECO:0000256" key="7">
    <source>
        <dbReference type="ARBA" id="ARBA00022960"/>
    </source>
</evidence>
<keyword evidence="12" id="KW-0464">Manganese</keyword>
<feature type="binding site" evidence="12">
    <location>
        <position position="286"/>
    </location>
    <ligand>
        <name>Mg(2+)</name>
        <dbReference type="ChEBI" id="CHEBI:18420"/>
        <label>1</label>
    </ligand>
</feature>
<feature type="active site" evidence="11">
    <location>
        <position position="171"/>
    </location>
</feature>
<dbReference type="PIRSF" id="PIRSF039102">
    <property type="entry name" value="Ddl/VanB"/>
    <property type="match status" value="1"/>
</dbReference>
<keyword evidence="5 13" id="KW-0547">Nucleotide-binding</keyword>
<dbReference type="SUPFAM" id="SSF52440">
    <property type="entry name" value="PreATP-grasp domain"/>
    <property type="match status" value="1"/>
</dbReference>
<comment type="catalytic activity">
    <reaction evidence="10">
        <text>2 D-alanine + ATP = D-alanyl-D-alanine + ADP + phosphate + H(+)</text>
        <dbReference type="Rhea" id="RHEA:11224"/>
        <dbReference type="ChEBI" id="CHEBI:15378"/>
        <dbReference type="ChEBI" id="CHEBI:30616"/>
        <dbReference type="ChEBI" id="CHEBI:43474"/>
        <dbReference type="ChEBI" id="CHEBI:57416"/>
        <dbReference type="ChEBI" id="CHEBI:57822"/>
        <dbReference type="ChEBI" id="CHEBI:456216"/>
        <dbReference type="EC" id="6.3.2.4"/>
    </reaction>
</comment>
<feature type="active site" evidence="11">
    <location>
        <position position="311"/>
    </location>
</feature>
<evidence type="ECO:0000259" key="14">
    <source>
        <dbReference type="PROSITE" id="PS50975"/>
    </source>
</evidence>
<evidence type="ECO:0000256" key="12">
    <source>
        <dbReference type="PIRSR" id="PIRSR039102-3"/>
    </source>
</evidence>
<dbReference type="PROSITE" id="PS00844">
    <property type="entry name" value="DALA_DALA_LIGASE_2"/>
    <property type="match status" value="1"/>
</dbReference>
<keyword evidence="4 10" id="KW-0436">Ligase</keyword>
<feature type="binding site" evidence="12">
    <location>
        <position position="300"/>
    </location>
    <ligand>
        <name>Mg(2+)</name>
        <dbReference type="ChEBI" id="CHEBI:18420"/>
        <label>1</label>
    </ligand>
</feature>
<evidence type="ECO:0000313" key="15">
    <source>
        <dbReference type="EMBL" id="KKT80894.1"/>
    </source>
</evidence>
<dbReference type="PATRIC" id="fig|1619025.3.peg.1001"/>
<dbReference type="GO" id="GO:0071555">
    <property type="term" value="P:cell wall organization"/>
    <property type="evidence" value="ECO:0007669"/>
    <property type="project" value="UniProtKB-KW"/>
</dbReference>
<dbReference type="InterPro" id="IPR005905">
    <property type="entry name" value="D_ala_D_ala"/>
</dbReference>
<feature type="active site" evidence="11">
    <location>
        <position position="29"/>
    </location>
</feature>
<dbReference type="PANTHER" id="PTHR23132">
    <property type="entry name" value="D-ALANINE--D-ALANINE LIGASE"/>
    <property type="match status" value="1"/>
</dbReference>
<dbReference type="InterPro" id="IPR011761">
    <property type="entry name" value="ATP-grasp"/>
</dbReference>
<dbReference type="Gene3D" id="3.40.50.20">
    <property type="match status" value="1"/>
</dbReference>
<comment type="cofactor">
    <cofactor evidence="12">
        <name>Mg(2+)</name>
        <dbReference type="ChEBI" id="CHEBI:18420"/>
    </cofactor>
    <cofactor evidence="12">
        <name>Mn(2+)</name>
        <dbReference type="ChEBI" id="CHEBI:29035"/>
    </cofactor>
    <text evidence="12">Binds 2 magnesium or manganese ions per subunit.</text>
</comment>
<keyword evidence="9 10" id="KW-0961">Cell wall biogenesis/degradation</keyword>
<dbReference type="PANTHER" id="PTHR23132:SF23">
    <property type="entry name" value="D-ALANINE--D-ALANINE LIGASE B"/>
    <property type="match status" value="1"/>
</dbReference>
<evidence type="ECO:0000256" key="1">
    <source>
        <dbReference type="ARBA" id="ARBA00004496"/>
    </source>
</evidence>
<dbReference type="AlphaFoldDB" id="A0A0G1N9L0"/>
<sequence length="337" mass="36730">MHEYPEADILGVPRKLLKIGVLMGGPSSEHEVSLATGKNIIGNLDSTKYQPVAIKISKKGQWSLGGQIVDMPAALKSVDIVFNALHGTFGEDGRVQALMEYYNTPYTGSGITASALAMDKLRSREIFKLAGFCVPKTLKLKRGENYEARLNLFVNKVVKFPVVVKPCSNGSSVGVKIVDSPADLEPAIQEGFKLDKKVLVEEYIKGRELTCGVLDNFNNQPVAALPVTEITPVNGHRFFNYDSKYKDGQAKEITPAFVDSVIYSKAQEIALTAHQILGCRGYSRTDMIWTPGNNDVYILEVNTLPGLTPNSLLPKAAQSSGLSLARLLDAIIESSRD</sequence>
<evidence type="ECO:0000256" key="8">
    <source>
        <dbReference type="ARBA" id="ARBA00022984"/>
    </source>
</evidence>
<feature type="binding site" evidence="12">
    <location>
        <position position="300"/>
    </location>
    <ligand>
        <name>Mg(2+)</name>
        <dbReference type="ChEBI" id="CHEBI:18420"/>
        <label>2</label>
    </ligand>
</feature>
<dbReference type="InterPro" id="IPR011095">
    <property type="entry name" value="Dala_Dala_lig_C"/>
</dbReference>
<keyword evidence="8 10" id="KW-0573">Peptidoglycan synthesis</keyword>
<feature type="binding site" evidence="12">
    <location>
        <position position="302"/>
    </location>
    <ligand>
        <name>Mg(2+)</name>
        <dbReference type="ChEBI" id="CHEBI:18420"/>
        <label>2</label>
    </ligand>
</feature>
<evidence type="ECO:0000256" key="6">
    <source>
        <dbReference type="ARBA" id="ARBA00022840"/>
    </source>
</evidence>
<dbReference type="SUPFAM" id="SSF56059">
    <property type="entry name" value="Glutathione synthetase ATP-binding domain-like"/>
    <property type="match status" value="1"/>
</dbReference>
<dbReference type="Proteomes" id="UP000034032">
    <property type="component" value="Unassembled WGS sequence"/>
</dbReference>
<dbReference type="EC" id="6.3.2.4" evidence="10"/>
<gene>
    <name evidence="10" type="primary">ddl</name>
    <name evidence="15" type="ORF">UW79_C0032G0015</name>
</gene>
<feature type="domain" description="ATP-grasp" evidence="14">
    <location>
        <begin position="124"/>
        <end position="333"/>
    </location>
</feature>
<evidence type="ECO:0000313" key="16">
    <source>
        <dbReference type="Proteomes" id="UP000034032"/>
    </source>
</evidence>
<evidence type="ECO:0000256" key="9">
    <source>
        <dbReference type="ARBA" id="ARBA00023316"/>
    </source>
</evidence>
<dbReference type="NCBIfam" id="NF002378">
    <property type="entry name" value="PRK01372.1"/>
    <property type="match status" value="1"/>
</dbReference>
<dbReference type="GO" id="GO:0005737">
    <property type="term" value="C:cytoplasm"/>
    <property type="evidence" value="ECO:0007669"/>
    <property type="project" value="UniProtKB-SubCell"/>
</dbReference>
<dbReference type="InterPro" id="IPR016185">
    <property type="entry name" value="PreATP-grasp_dom_sf"/>
</dbReference>
<dbReference type="Pfam" id="PF01820">
    <property type="entry name" value="Dala_Dala_lig_N"/>
    <property type="match status" value="2"/>
</dbReference>
<evidence type="ECO:0000256" key="3">
    <source>
        <dbReference type="ARBA" id="ARBA00022490"/>
    </source>
</evidence>
<reference evidence="15 16" key="1">
    <citation type="journal article" date="2015" name="Nature">
        <title>rRNA introns, odd ribosomes, and small enigmatic genomes across a large radiation of phyla.</title>
        <authorList>
            <person name="Brown C.T."/>
            <person name="Hug L.A."/>
            <person name="Thomas B.C."/>
            <person name="Sharon I."/>
            <person name="Castelle C.J."/>
            <person name="Singh A."/>
            <person name="Wilkins M.J."/>
            <person name="Williams K.H."/>
            <person name="Banfield J.F."/>
        </authorList>
    </citation>
    <scope>NUCLEOTIDE SEQUENCE [LARGE SCALE GENOMIC DNA]</scope>
</reference>
<dbReference type="UniPathway" id="UPA00219"/>
<evidence type="ECO:0000256" key="10">
    <source>
        <dbReference type="HAMAP-Rule" id="MF_00047"/>
    </source>
</evidence>
<evidence type="ECO:0000256" key="5">
    <source>
        <dbReference type="ARBA" id="ARBA00022741"/>
    </source>
</evidence>
<dbReference type="GO" id="GO:0005524">
    <property type="term" value="F:ATP binding"/>
    <property type="evidence" value="ECO:0007669"/>
    <property type="project" value="UniProtKB-UniRule"/>
</dbReference>
<keyword evidence="12" id="KW-0479">Metal-binding</keyword>
<organism evidence="15 16">
    <name type="scientific">Candidatus Yanofskybacteria bacterium GW2011_GWA2_44_9</name>
    <dbReference type="NCBI Taxonomy" id="1619025"/>
    <lineage>
        <taxon>Bacteria</taxon>
        <taxon>Candidatus Yanofskyibacteriota</taxon>
    </lineage>
</organism>
<evidence type="ECO:0000256" key="4">
    <source>
        <dbReference type="ARBA" id="ARBA00022598"/>
    </source>
</evidence>
<dbReference type="Gene3D" id="3.30.1490.20">
    <property type="entry name" value="ATP-grasp fold, A domain"/>
    <property type="match status" value="1"/>
</dbReference>
<keyword evidence="12" id="KW-0460">Magnesium</keyword>
<comment type="pathway">
    <text evidence="10">Cell wall biogenesis; peptidoglycan biosynthesis.</text>
</comment>
<dbReference type="InterPro" id="IPR000291">
    <property type="entry name" value="D-Ala_lig_Van_CS"/>
</dbReference>